<gene>
    <name evidence="1" type="ORF">HND93_34305</name>
</gene>
<dbReference type="EMBL" id="JABFDB010000045">
    <property type="protein sequence ID" value="NYZ24804.1"/>
    <property type="molecule type" value="Genomic_DNA"/>
</dbReference>
<dbReference type="RefSeq" id="WP_180286574.1">
    <property type="nucleotide sequence ID" value="NZ_JABFDB010000045.1"/>
</dbReference>
<protein>
    <recommendedName>
        <fullName evidence="3">CHAT domain-containing protein</fullName>
    </recommendedName>
</protein>
<evidence type="ECO:0000313" key="1">
    <source>
        <dbReference type="EMBL" id="NYZ24804.1"/>
    </source>
</evidence>
<organism evidence="1 2">
    <name type="scientific">Azospirillum oleiclasticum</name>
    <dbReference type="NCBI Taxonomy" id="2735135"/>
    <lineage>
        <taxon>Bacteria</taxon>
        <taxon>Pseudomonadati</taxon>
        <taxon>Pseudomonadota</taxon>
        <taxon>Alphaproteobacteria</taxon>
        <taxon>Rhodospirillales</taxon>
        <taxon>Azospirillaceae</taxon>
        <taxon>Azospirillum</taxon>
    </lineage>
</organism>
<reference evidence="1 2" key="1">
    <citation type="submission" date="2020-05" db="EMBL/GenBank/DDBJ databases">
        <title>Azospirillum oleiclasticum sp. nov, a nitrogen-fixing and heavy crude oil-emulsifying bacterium isolated from the crude oil of Yumen Oilfield.</title>
        <authorList>
            <person name="Wu D."/>
            <person name="Cai M."/>
            <person name="Zhang X."/>
        </authorList>
    </citation>
    <scope>NUCLEOTIDE SEQUENCE [LARGE SCALE GENOMIC DNA]</scope>
    <source>
        <strain evidence="1 2">ROY-1-1-2</strain>
    </source>
</reference>
<keyword evidence="2" id="KW-1185">Reference proteome</keyword>
<dbReference type="Proteomes" id="UP000584642">
    <property type="component" value="Unassembled WGS sequence"/>
</dbReference>
<evidence type="ECO:0008006" key="3">
    <source>
        <dbReference type="Google" id="ProtNLM"/>
    </source>
</evidence>
<accession>A0ABX2TKZ1</accession>
<proteinExistence type="predicted"/>
<comment type="caution">
    <text evidence="1">The sequence shown here is derived from an EMBL/GenBank/DDBJ whole genome shotgun (WGS) entry which is preliminary data.</text>
</comment>
<evidence type="ECO:0000313" key="2">
    <source>
        <dbReference type="Proteomes" id="UP000584642"/>
    </source>
</evidence>
<name>A0ABX2TKZ1_9PROT</name>
<sequence length="189" mass="20989">MFIAESNNPSDVYDGRLDGYAANEVLKVRRLRTEYRMVFDIEHVHRAVADAAAGEFDVFHLSCHGNGDGIGLTDGDSLNWMELARCFGPFASLQRMIVISSCMGGHVGFSKALQKTGSNVRAVFGALDDIGFSDTCIAWSILYNEFASKPLTVKTFQGAIDKLNTVIDGRFVYRRFDPIRKLYGRYPSA</sequence>